<dbReference type="PANTHER" id="PTHR45647:SF76">
    <property type="entry name" value="PROTEIN KINASE DOMAIN-CONTAINING PROTEIN"/>
    <property type="match status" value="1"/>
</dbReference>
<sequence>MTSAAGTFCYIDPEYQQTGMLGVKSDVYSLGILLLQVIKAKPPMGPTHIVEQAIENETLKEIVDSDVPDWPIEETLCFAKLALQCAELRRKDRPDLGTEVLPELNRLRDFAEEKMIHFFFAKDFGPSPNHSLASITPPISQISVSPTNLSQNSATPTNLSQVSITQGHCRVLGGLRLGAGTSSGKCGDIGSRGMIVDGGLSTGIFVGVMGLVGLDKSRLQISALGRGTKSSKDSP</sequence>
<dbReference type="GO" id="GO:0061630">
    <property type="term" value="F:ubiquitin protein ligase activity"/>
    <property type="evidence" value="ECO:0007669"/>
    <property type="project" value="UniProtKB-EC"/>
</dbReference>
<comment type="catalytic activity">
    <reaction evidence="1">
        <text>S-ubiquitinyl-[E2 ubiquitin-conjugating enzyme]-L-cysteine + [acceptor protein]-L-lysine = [E2 ubiquitin-conjugating enzyme]-L-cysteine + N(6)-ubiquitinyl-[acceptor protein]-L-lysine.</text>
        <dbReference type="EC" id="2.3.2.27"/>
    </reaction>
</comment>
<name>A0A835JC11_9ROSI</name>
<dbReference type="EC" id="2.3.2.27" evidence="2"/>
<dbReference type="AlphaFoldDB" id="A0A835JC11"/>
<keyword evidence="6" id="KW-1185">Reference proteome</keyword>
<dbReference type="InterPro" id="IPR051348">
    <property type="entry name" value="U-box_ubiquitin_ligases"/>
</dbReference>
<dbReference type="GO" id="GO:0005524">
    <property type="term" value="F:ATP binding"/>
    <property type="evidence" value="ECO:0007669"/>
    <property type="project" value="InterPro"/>
</dbReference>
<dbReference type="InterPro" id="IPR011009">
    <property type="entry name" value="Kinase-like_dom_sf"/>
</dbReference>
<organism evidence="5 6">
    <name type="scientific">Salix dunnii</name>
    <dbReference type="NCBI Taxonomy" id="1413687"/>
    <lineage>
        <taxon>Eukaryota</taxon>
        <taxon>Viridiplantae</taxon>
        <taxon>Streptophyta</taxon>
        <taxon>Embryophyta</taxon>
        <taxon>Tracheophyta</taxon>
        <taxon>Spermatophyta</taxon>
        <taxon>Magnoliopsida</taxon>
        <taxon>eudicotyledons</taxon>
        <taxon>Gunneridae</taxon>
        <taxon>Pentapetalae</taxon>
        <taxon>rosids</taxon>
        <taxon>fabids</taxon>
        <taxon>Malpighiales</taxon>
        <taxon>Salicaceae</taxon>
        <taxon>Saliceae</taxon>
        <taxon>Salix</taxon>
    </lineage>
</organism>
<evidence type="ECO:0000256" key="2">
    <source>
        <dbReference type="ARBA" id="ARBA00012483"/>
    </source>
</evidence>
<dbReference type="OrthoDB" id="4062651at2759"/>
<dbReference type="PANTHER" id="PTHR45647">
    <property type="entry name" value="OS02G0152300 PROTEIN"/>
    <property type="match status" value="1"/>
</dbReference>
<dbReference type="Gene3D" id="1.10.510.10">
    <property type="entry name" value="Transferase(Phosphotransferase) domain 1"/>
    <property type="match status" value="1"/>
</dbReference>
<comment type="caution">
    <text evidence="5">The sequence shown here is derived from an EMBL/GenBank/DDBJ whole genome shotgun (WGS) entry which is preliminary data.</text>
</comment>
<evidence type="ECO:0000256" key="1">
    <source>
        <dbReference type="ARBA" id="ARBA00000900"/>
    </source>
</evidence>
<proteinExistence type="predicted"/>
<evidence type="ECO:0000256" key="3">
    <source>
        <dbReference type="ARBA" id="ARBA00022786"/>
    </source>
</evidence>
<dbReference type="Proteomes" id="UP000657918">
    <property type="component" value="Unassembled WGS sequence"/>
</dbReference>
<keyword evidence="3" id="KW-0833">Ubl conjugation pathway</keyword>
<evidence type="ECO:0000313" key="6">
    <source>
        <dbReference type="Proteomes" id="UP000657918"/>
    </source>
</evidence>
<evidence type="ECO:0000313" key="5">
    <source>
        <dbReference type="EMBL" id="KAF9668417.1"/>
    </source>
</evidence>
<protein>
    <recommendedName>
        <fullName evidence="2">RING-type E3 ubiquitin transferase</fullName>
        <ecNumber evidence="2">2.3.2.27</ecNumber>
    </recommendedName>
</protein>
<reference evidence="5 6" key="1">
    <citation type="submission" date="2020-10" db="EMBL/GenBank/DDBJ databases">
        <title>Plant Genome Project.</title>
        <authorList>
            <person name="Zhang R.-G."/>
        </authorList>
    </citation>
    <scope>NUCLEOTIDE SEQUENCE [LARGE SCALE GENOMIC DNA]</scope>
    <source>
        <strain evidence="5">FAFU-HL-1</strain>
        <tissue evidence="5">Leaf</tissue>
    </source>
</reference>
<dbReference type="InterPro" id="IPR000719">
    <property type="entry name" value="Prot_kinase_dom"/>
</dbReference>
<dbReference type="GO" id="GO:0004672">
    <property type="term" value="F:protein kinase activity"/>
    <property type="evidence" value="ECO:0007669"/>
    <property type="project" value="InterPro"/>
</dbReference>
<accession>A0A835JC11</accession>
<dbReference type="PROSITE" id="PS50011">
    <property type="entry name" value="PROTEIN_KINASE_DOM"/>
    <property type="match status" value="1"/>
</dbReference>
<feature type="domain" description="Protein kinase" evidence="4">
    <location>
        <begin position="1"/>
        <end position="120"/>
    </location>
</feature>
<dbReference type="SUPFAM" id="SSF56112">
    <property type="entry name" value="Protein kinase-like (PK-like)"/>
    <property type="match status" value="1"/>
</dbReference>
<dbReference type="EMBL" id="JADGMS010000014">
    <property type="protein sequence ID" value="KAF9668417.1"/>
    <property type="molecule type" value="Genomic_DNA"/>
</dbReference>
<gene>
    <name evidence="5" type="ORF">SADUNF_Sadunf14G0001300</name>
</gene>
<evidence type="ECO:0000259" key="4">
    <source>
        <dbReference type="PROSITE" id="PS50011"/>
    </source>
</evidence>